<feature type="region of interest" description="Disordered" evidence="10">
    <location>
        <begin position="1"/>
        <end position="36"/>
    </location>
</feature>
<dbReference type="RefSeq" id="WP_286251743.1">
    <property type="nucleotide sequence ID" value="NZ_AP018448.1"/>
</dbReference>
<reference evidence="13 14" key="2">
    <citation type="journal article" date="2023" name="ChemBioChem">
        <title>Acyltransferase Domain Exchange between Two Independent Type I Polyketide Synthases in the Same Producer Strain of Macrolide Antibiotics.</title>
        <authorList>
            <person name="Kudo F."/>
            <person name="Kishikawa K."/>
            <person name="Tsuboi K."/>
            <person name="Kido T."/>
            <person name="Usui T."/>
            <person name="Hashimoto J."/>
            <person name="Shin-Ya K."/>
            <person name="Miyanaga A."/>
            <person name="Eguchi T."/>
        </authorList>
    </citation>
    <scope>NUCLEOTIDE SEQUENCE [LARGE SCALE GENOMIC DNA]</scope>
    <source>
        <strain evidence="13 14">A-8890</strain>
    </source>
</reference>
<feature type="domain" description="NADH-ubiquinone oxidoreductase 51kDa subunit FMN-binding" evidence="11">
    <location>
        <begin position="51"/>
        <end position="208"/>
    </location>
</feature>
<dbReference type="InterPro" id="IPR037225">
    <property type="entry name" value="Nuo51_FMN-bd_sf"/>
</dbReference>
<evidence type="ECO:0000256" key="9">
    <source>
        <dbReference type="ARBA" id="ARBA00023014"/>
    </source>
</evidence>
<dbReference type="InterPro" id="IPR037207">
    <property type="entry name" value="Nuop51_4Fe4S-bd_sf"/>
</dbReference>
<comment type="cofactor">
    <cofactor evidence="2">
        <name>[4Fe-4S] cluster</name>
        <dbReference type="ChEBI" id="CHEBI:49883"/>
    </cofactor>
</comment>
<dbReference type="EMBL" id="AP018448">
    <property type="protein sequence ID" value="BBC32558.1"/>
    <property type="molecule type" value="Genomic_DNA"/>
</dbReference>
<dbReference type="PANTHER" id="PTHR11780:SF10">
    <property type="entry name" value="NADH DEHYDROGENASE [UBIQUINONE] FLAVOPROTEIN 1, MITOCHONDRIAL"/>
    <property type="match status" value="1"/>
</dbReference>
<reference evidence="13 14" key="1">
    <citation type="journal article" date="2010" name="ChemBioChem">
        <title>Cloning and characterization of the biosynthetic gene cluster of 16-membered macrolide antibiotic FD-891: involvement of a dual functional cytochrome P450 monooxygenase catalyzing epoxidation and hydroxylation.</title>
        <authorList>
            <person name="Kudo F."/>
            <person name="Motegi A."/>
            <person name="Mizoue K."/>
            <person name="Eguchi T."/>
        </authorList>
    </citation>
    <scope>NUCLEOTIDE SEQUENCE [LARGE SCALE GENOMIC DNA]</scope>
    <source>
        <strain evidence="13 14">A-8890</strain>
    </source>
</reference>
<sequence length="409" mass="42913">MTTTATHAPVDLYMSPRLLAPGGTPADHPTHEQRYGPLTSFHPAELLRAAAESGLTGRGGAAFPMYRKLASVAEAGRRTGRTPVVVANGSEGEPASAKDKTLLRLSPHLVLDGLCLAAEATGAGEAYLAVEDDATHLEAAVAERGDRDRIPVRVVRVPKRFLSGESSALTQHLDGRPALPRHQNPPVRERGVHGAPTLVQNVETLAHLALIARYGADWYRSAGTPTDPGSVLCTLHVPGREPRVVEAPYGLPLHRLLPLHTTSAVLTGGYHGTWIPAAQAAQLTLTAGNLGAGVLAALPADRCGPAETARVLRHLALESAGQCGPCLSGLPRIAAAFQTLAAPGPQGTTREDVSRWAGLVEGRGACHHPDGTVRLVRSALTTFAPELDAHAHGHCTATDRTPFLPVPRS</sequence>
<name>A0ABN5VGT5_9ACTN</name>
<gene>
    <name evidence="13" type="ORF">SGFS_038520</name>
</gene>
<evidence type="ECO:0000256" key="5">
    <source>
        <dbReference type="ARBA" id="ARBA00022630"/>
    </source>
</evidence>
<dbReference type="Proteomes" id="UP001321542">
    <property type="component" value="Chromosome"/>
</dbReference>
<proteinExistence type="inferred from homology"/>
<dbReference type="Gene3D" id="3.40.50.11540">
    <property type="entry name" value="NADH-ubiquinone oxidoreductase 51kDa subunit"/>
    <property type="match status" value="1"/>
</dbReference>
<keyword evidence="5" id="KW-0285">Flavoprotein</keyword>
<dbReference type="SUPFAM" id="SSF140490">
    <property type="entry name" value="Nqo1C-terminal domain-like"/>
    <property type="match status" value="1"/>
</dbReference>
<keyword evidence="14" id="KW-1185">Reference proteome</keyword>
<evidence type="ECO:0000259" key="12">
    <source>
        <dbReference type="Pfam" id="PF10589"/>
    </source>
</evidence>
<dbReference type="Pfam" id="PF01512">
    <property type="entry name" value="Complex1_51K"/>
    <property type="match status" value="1"/>
</dbReference>
<evidence type="ECO:0000313" key="14">
    <source>
        <dbReference type="Proteomes" id="UP001321542"/>
    </source>
</evidence>
<keyword evidence="8" id="KW-0408">Iron</keyword>
<evidence type="ECO:0000256" key="7">
    <source>
        <dbReference type="ARBA" id="ARBA00022723"/>
    </source>
</evidence>
<evidence type="ECO:0000256" key="2">
    <source>
        <dbReference type="ARBA" id="ARBA00001966"/>
    </source>
</evidence>
<evidence type="ECO:0000256" key="3">
    <source>
        <dbReference type="ARBA" id="ARBA00007523"/>
    </source>
</evidence>
<accession>A0ABN5VGT5</accession>
<dbReference type="InterPro" id="IPR011538">
    <property type="entry name" value="Nuo51_FMN-bd"/>
</dbReference>
<dbReference type="InterPro" id="IPR019575">
    <property type="entry name" value="Nuop51_4Fe4S-bd"/>
</dbReference>
<keyword evidence="4" id="KW-0004">4Fe-4S</keyword>
<evidence type="ECO:0000256" key="6">
    <source>
        <dbReference type="ARBA" id="ARBA00022643"/>
    </source>
</evidence>
<dbReference type="Pfam" id="PF10589">
    <property type="entry name" value="NADH_4Fe-4S"/>
    <property type="match status" value="1"/>
</dbReference>
<evidence type="ECO:0000256" key="10">
    <source>
        <dbReference type="SAM" id="MobiDB-lite"/>
    </source>
</evidence>
<comment type="similarity">
    <text evidence="3">Belongs to the complex I 51 kDa subunit family.</text>
</comment>
<evidence type="ECO:0000256" key="1">
    <source>
        <dbReference type="ARBA" id="ARBA00001917"/>
    </source>
</evidence>
<comment type="cofactor">
    <cofactor evidence="1">
        <name>FMN</name>
        <dbReference type="ChEBI" id="CHEBI:58210"/>
    </cofactor>
</comment>
<dbReference type="Gene3D" id="1.20.1440.230">
    <property type="entry name" value="NADH-ubiquinone oxidoreductase 51kDa subunit, iron-sulphur binding domain"/>
    <property type="match status" value="1"/>
</dbReference>
<keyword evidence="6" id="KW-0288">FMN</keyword>
<evidence type="ECO:0000313" key="13">
    <source>
        <dbReference type="EMBL" id="BBC32558.1"/>
    </source>
</evidence>
<dbReference type="PANTHER" id="PTHR11780">
    <property type="entry name" value="NADH-UBIQUINONE OXIDOREDUCTASE FLAVOPROTEIN 1 NDUFV1"/>
    <property type="match status" value="1"/>
</dbReference>
<keyword evidence="7" id="KW-0479">Metal-binding</keyword>
<evidence type="ECO:0000256" key="8">
    <source>
        <dbReference type="ARBA" id="ARBA00023004"/>
    </source>
</evidence>
<protein>
    <submittedName>
        <fullName evidence="13">NADH dehydrogenase</fullName>
    </submittedName>
</protein>
<keyword evidence="9" id="KW-0411">Iron-sulfur</keyword>
<evidence type="ECO:0000259" key="11">
    <source>
        <dbReference type="Pfam" id="PF01512"/>
    </source>
</evidence>
<feature type="domain" description="NADH-ubiquinone oxidoreductase 51kDa subunit iron-sulphur binding" evidence="12">
    <location>
        <begin position="308"/>
        <end position="390"/>
    </location>
</feature>
<dbReference type="SUPFAM" id="SSF142019">
    <property type="entry name" value="Nqo1 FMN-binding domain-like"/>
    <property type="match status" value="1"/>
</dbReference>
<evidence type="ECO:0000256" key="4">
    <source>
        <dbReference type="ARBA" id="ARBA00022485"/>
    </source>
</evidence>
<dbReference type="InterPro" id="IPR050837">
    <property type="entry name" value="ComplexI_51kDa_subunit"/>
</dbReference>
<organism evidence="13 14">
    <name type="scientific">Streptomyces graminofaciens</name>
    <dbReference type="NCBI Taxonomy" id="68212"/>
    <lineage>
        <taxon>Bacteria</taxon>
        <taxon>Bacillati</taxon>
        <taxon>Actinomycetota</taxon>
        <taxon>Actinomycetes</taxon>
        <taxon>Kitasatosporales</taxon>
        <taxon>Streptomycetaceae</taxon>
        <taxon>Streptomyces</taxon>
    </lineage>
</organism>